<evidence type="ECO:0000256" key="5">
    <source>
        <dbReference type="ARBA" id="ARBA00023128"/>
    </source>
</evidence>
<evidence type="ECO:0000256" key="6">
    <source>
        <dbReference type="ARBA" id="ARBA00023136"/>
    </source>
</evidence>
<keyword evidence="8" id="KW-1185">Reference proteome</keyword>
<dbReference type="InterPro" id="IPR018796">
    <property type="entry name" value="COA8"/>
</dbReference>
<evidence type="ECO:0000313" key="7">
    <source>
        <dbReference type="EMBL" id="RDX56729.1"/>
    </source>
</evidence>
<keyword evidence="5" id="KW-0496">Mitochondrion</keyword>
<dbReference type="GO" id="GO:0005743">
    <property type="term" value="C:mitochondrial inner membrane"/>
    <property type="evidence" value="ECO:0007669"/>
    <property type="project" value="UniProtKB-SubCell"/>
</dbReference>
<name>A0A371DW08_9APHY</name>
<dbReference type="OrthoDB" id="6246201at2759"/>
<dbReference type="AlphaFoldDB" id="A0A371DW08"/>
<evidence type="ECO:0000256" key="3">
    <source>
        <dbReference type="ARBA" id="ARBA00022792"/>
    </source>
</evidence>
<reference evidence="7 8" key="1">
    <citation type="journal article" date="2018" name="Biotechnol. Biofuels">
        <title>Integrative visual omics of the white-rot fungus Polyporus brumalis exposes the biotechnological potential of its oxidative enzymes for delignifying raw plant biomass.</title>
        <authorList>
            <person name="Miyauchi S."/>
            <person name="Rancon A."/>
            <person name="Drula E."/>
            <person name="Hage H."/>
            <person name="Chaduli D."/>
            <person name="Favel A."/>
            <person name="Grisel S."/>
            <person name="Henrissat B."/>
            <person name="Herpoel-Gimbert I."/>
            <person name="Ruiz-Duenas F.J."/>
            <person name="Chevret D."/>
            <person name="Hainaut M."/>
            <person name="Lin J."/>
            <person name="Wang M."/>
            <person name="Pangilinan J."/>
            <person name="Lipzen A."/>
            <person name="Lesage-Meessen L."/>
            <person name="Navarro D."/>
            <person name="Riley R."/>
            <person name="Grigoriev I.V."/>
            <person name="Zhou S."/>
            <person name="Raouche S."/>
            <person name="Rosso M.N."/>
        </authorList>
    </citation>
    <scope>NUCLEOTIDE SEQUENCE [LARGE SCALE GENOMIC DNA]</scope>
    <source>
        <strain evidence="7 8">BRFM 1820</strain>
    </source>
</reference>
<keyword evidence="6" id="KW-0472">Membrane</keyword>
<sequence>MLRLLRAPTPSRQPIHARCFHASLARLHLVGPPDPISHLRPVIYDDAPPPPPPHVRHPYSLREFTGDTREYQWKMLRQEIDAFNHNFWKESNTRFYAAKEAVLQSLPEGTTPEQREAALTDFYYSWVVQERTRLDKYGEEWRRRNWDAILLGARVHYEKLLSRIMHPFS</sequence>
<keyword evidence="4" id="KW-0809">Transit peptide</keyword>
<evidence type="ECO:0000256" key="4">
    <source>
        <dbReference type="ARBA" id="ARBA00022946"/>
    </source>
</evidence>
<dbReference type="Proteomes" id="UP000256964">
    <property type="component" value="Unassembled WGS sequence"/>
</dbReference>
<evidence type="ECO:0000256" key="2">
    <source>
        <dbReference type="ARBA" id="ARBA00005453"/>
    </source>
</evidence>
<dbReference type="Pfam" id="PF10231">
    <property type="entry name" value="COA8"/>
    <property type="match status" value="1"/>
</dbReference>
<gene>
    <name evidence="7" type="ORF">OH76DRAFT_1336418</name>
</gene>
<comment type="similarity">
    <text evidence="2">Belongs to the COA8 family.</text>
</comment>
<accession>A0A371DW08</accession>
<dbReference type="GO" id="GO:0097193">
    <property type="term" value="P:intrinsic apoptotic signaling pathway"/>
    <property type="evidence" value="ECO:0007669"/>
    <property type="project" value="InterPro"/>
</dbReference>
<proteinExistence type="inferred from homology"/>
<dbReference type="PANTHER" id="PTHR31107">
    <property type="entry name" value="APOPTOGENIC PROTEIN 1, MITOCHONDRIAL"/>
    <property type="match status" value="1"/>
</dbReference>
<dbReference type="PANTHER" id="PTHR31107:SF2">
    <property type="entry name" value="CYTOCHROME C OXIDASE ASSEMBLY FACTOR 8"/>
    <property type="match status" value="1"/>
</dbReference>
<keyword evidence="3" id="KW-0999">Mitochondrion inner membrane</keyword>
<organism evidence="7 8">
    <name type="scientific">Lentinus brumalis</name>
    <dbReference type="NCBI Taxonomy" id="2498619"/>
    <lineage>
        <taxon>Eukaryota</taxon>
        <taxon>Fungi</taxon>
        <taxon>Dikarya</taxon>
        <taxon>Basidiomycota</taxon>
        <taxon>Agaricomycotina</taxon>
        <taxon>Agaricomycetes</taxon>
        <taxon>Polyporales</taxon>
        <taxon>Polyporaceae</taxon>
        <taxon>Lentinus</taxon>
    </lineage>
</organism>
<protein>
    <recommendedName>
        <fullName evidence="9">Apoptogenic protein 1, mitochondrial</fullName>
    </recommendedName>
</protein>
<evidence type="ECO:0000313" key="8">
    <source>
        <dbReference type="Proteomes" id="UP000256964"/>
    </source>
</evidence>
<comment type="subcellular location">
    <subcellularLocation>
        <location evidence="1">Mitochondrion inner membrane</location>
        <topology evidence="1">Peripheral membrane protein</topology>
        <orientation evidence="1">Matrix side</orientation>
    </subcellularLocation>
</comment>
<evidence type="ECO:0008006" key="9">
    <source>
        <dbReference type="Google" id="ProtNLM"/>
    </source>
</evidence>
<dbReference type="EMBL" id="KZ857380">
    <property type="protein sequence ID" value="RDX56729.1"/>
    <property type="molecule type" value="Genomic_DNA"/>
</dbReference>
<evidence type="ECO:0000256" key="1">
    <source>
        <dbReference type="ARBA" id="ARBA00004443"/>
    </source>
</evidence>